<evidence type="ECO:0000256" key="1">
    <source>
        <dbReference type="SAM" id="Phobius"/>
    </source>
</evidence>
<feature type="transmembrane region" description="Helical" evidence="1">
    <location>
        <begin position="76"/>
        <end position="99"/>
    </location>
</feature>
<evidence type="ECO:0000313" key="2">
    <source>
        <dbReference type="EMBL" id="OHT02052.1"/>
    </source>
</evidence>
<organism evidence="2 3">
    <name type="scientific">Tritrichomonas foetus</name>
    <dbReference type="NCBI Taxonomy" id="1144522"/>
    <lineage>
        <taxon>Eukaryota</taxon>
        <taxon>Metamonada</taxon>
        <taxon>Parabasalia</taxon>
        <taxon>Tritrichomonadida</taxon>
        <taxon>Tritrichomonadidae</taxon>
        <taxon>Tritrichomonas</taxon>
    </lineage>
</organism>
<protein>
    <submittedName>
        <fullName evidence="2">Uncharacterized protein</fullName>
    </submittedName>
</protein>
<keyword evidence="3" id="KW-1185">Reference proteome</keyword>
<comment type="caution">
    <text evidence="2">The sequence shown here is derived from an EMBL/GenBank/DDBJ whole genome shotgun (WGS) entry which is preliminary data.</text>
</comment>
<feature type="transmembrane region" description="Helical" evidence="1">
    <location>
        <begin position="119"/>
        <end position="139"/>
    </location>
</feature>
<accession>A0A1J4JWY7</accession>
<dbReference type="OrthoDB" id="10567171at2759"/>
<dbReference type="EMBL" id="MLAK01000883">
    <property type="protein sequence ID" value="OHT02052.1"/>
    <property type="molecule type" value="Genomic_DNA"/>
</dbReference>
<gene>
    <name evidence="2" type="ORF">TRFO_30925</name>
</gene>
<proteinExistence type="predicted"/>
<evidence type="ECO:0000313" key="3">
    <source>
        <dbReference type="Proteomes" id="UP000179807"/>
    </source>
</evidence>
<dbReference type="GeneID" id="94842329"/>
<feature type="transmembrane region" description="Helical" evidence="1">
    <location>
        <begin position="222"/>
        <end position="242"/>
    </location>
</feature>
<dbReference type="VEuPathDB" id="TrichDB:TRFO_30925"/>
<dbReference type="AlphaFoldDB" id="A0A1J4JWY7"/>
<feature type="transmembrane region" description="Helical" evidence="1">
    <location>
        <begin position="39"/>
        <end position="56"/>
    </location>
</feature>
<feature type="transmembrane region" description="Helical" evidence="1">
    <location>
        <begin position="291"/>
        <end position="311"/>
    </location>
</feature>
<feature type="transmembrane region" description="Helical" evidence="1">
    <location>
        <begin position="146"/>
        <end position="163"/>
    </location>
</feature>
<dbReference type="RefSeq" id="XP_068355188.1">
    <property type="nucleotide sequence ID" value="XM_068507625.1"/>
</dbReference>
<reference evidence="2" key="1">
    <citation type="submission" date="2016-10" db="EMBL/GenBank/DDBJ databases">
        <authorList>
            <person name="Benchimol M."/>
            <person name="Almeida L.G."/>
            <person name="Vasconcelos A.T."/>
            <person name="Perreira-Neves A."/>
            <person name="Rosa I.A."/>
            <person name="Tasca T."/>
            <person name="Bogo M.R."/>
            <person name="de Souza W."/>
        </authorList>
    </citation>
    <scope>NUCLEOTIDE SEQUENCE [LARGE SCALE GENOMIC DNA]</scope>
    <source>
        <strain evidence="2">K</strain>
    </source>
</reference>
<keyword evidence="1" id="KW-0812">Transmembrane</keyword>
<name>A0A1J4JWY7_9EUKA</name>
<sequence>MVIANAIGDSFLNKCYQNDKFFIAIQDAYTPIFGWTEPYPLLLLLLILLIILPAIFKFSSQGSFLKIYRLYNIIRLGLLSLLHQITYSYTIQSFLSMIIRQPGPCIVDEEYNFSLNDLQFPFSAAMSAAIFVFSVARFSGINKYRSVLYFTIFLTPVVIFIMSSGLSSLFQVITSILISYLLHFCHLYIPFRWIHLENAIVCILNIIGTVCWLIYQDDPPRNVVYCMLFPFAVLLIDEFMIIRHQVTRGGFSTVERPADLSWTIETQHSESIRLLNSDEEENFDRNLDTDIMTAFIAFLLFFSAILGRQLVVTVNFFQAPT</sequence>
<feature type="transmembrane region" description="Helical" evidence="1">
    <location>
        <begin position="196"/>
        <end position="216"/>
    </location>
</feature>
<dbReference type="Proteomes" id="UP000179807">
    <property type="component" value="Unassembled WGS sequence"/>
</dbReference>
<keyword evidence="1" id="KW-0472">Membrane</keyword>
<keyword evidence="1" id="KW-1133">Transmembrane helix</keyword>